<gene>
    <name evidence="1" type="ORF">PSP31121_05457</name>
</gene>
<organism evidence="1 2">
    <name type="scientific">Pandoraea sputorum</name>
    <dbReference type="NCBI Taxonomy" id="93222"/>
    <lineage>
        <taxon>Bacteria</taxon>
        <taxon>Pseudomonadati</taxon>
        <taxon>Pseudomonadota</taxon>
        <taxon>Betaproteobacteria</taxon>
        <taxon>Burkholderiales</taxon>
        <taxon>Burkholderiaceae</taxon>
        <taxon>Pandoraea</taxon>
    </lineage>
</organism>
<accession>A0A5E5BKN5</accession>
<dbReference type="AlphaFoldDB" id="A0A5E5BKN5"/>
<sequence>MLAVRRRRLRVGTICHETCALGAREIGKALVCHRIQDAAGGAIPNLRRAVHYVTEEEKSGRRDGDRDDQAASFAAWVDTIVTS</sequence>
<evidence type="ECO:0000313" key="2">
    <source>
        <dbReference type="Proteomes" id="UP000335538"/>
    </source>
</evidence>
<dbReference type="EMBL" id="CABPSR010000036">
    <property type="protein sequence ID" value="VVE85826.1"/>
    <property type="molecule type" value="Genomic_DNA"/>
</dbReference>
<evidence type="ECO:0000313" key="1">
    <source>
        <dbReference type="EMBL" id="VVE85826.1"/>
    </source>
</evidence>
<name>A0A5E5BKN5_9BURK</name>
<reference evidence="1 2" key="1">
    <citation type="submission" date="2019-08" db="EMBL/GenBank/DDBJ databases">
        <authorList>
            <person name="Peeters C."/>
        </authorList>
    </citation>
    <scope>NUCLEOTIDE SEQUENCE [LARGE SCALE GENOMIC DNA]</scope>
    <source>
        <strain evidence="1 2">LMG 31121</strain>
    </source>
</reference>
<proteinExistence type="predicted"/>
<protein>
    <submittedName>
        <fullName evidence="1">Uncharacterized protein</fullName>
    </submittedName>
</protein>
<dbReference type="Proteomes" id="UP000335538">
    <property type="component" value="Unassembled WGS sequence"/>
</dbReference>